<keyword evidence="5" id="KW-0479">Metal-binding</keyword>
<protein>
    <recommendedName>
        <fullName evidence="4">AMP deaminase</fullName>
        <ecNumber evidence="4">3.5.4.6</ecNumber>
    </recommendedName>
</protein>
<organism evidence="9 10">
    <name type="scientific">Perkinsus olseni</name>
    <name type="common">Perkinsus atlanticus</name>
    <dbReference type="NCBI Taxonomy" id="32597"/>
    <lineage>
        <taxon>Eukaryota</taxon>
        <taxon>Sar</taxon>
        <taxon>Alveolata</taxon>
        <taxon>Perkinsozoa</taxon>
        <taxon>Perkinsea</taxon>
        <taxon>Perkinsida</taxon>
        <taxon>Perkinsidae</taxon>
        <taxon>Perkinsus</taxon>
    </lineage>
</organism>
<keyword evidence="7" id="KW-0862">Zinc</keyword>
<gene>
    <name evidence="9" type="ORF">FOZ60_013186</name>
</gene>
<dbReference type="GO" id="GO:0003876">
    <property type="term" value="F:AMP deaminase activity"/>
    <property type="evidence" value="ECO:0007669"/>
    <property type="project" value="UniProtKB-EC"/>
</dbReference>
<feature type="compositionally biased region" description="Low complexity" evidence="8">
    <location>
        <begin position="609"/>
        <end position="624"/>
    </location>
</feature>
<evidence type="ECO:0000256" key="7">
    <source>
        <dbReference type="ARBA" id="ARBA00022833"/>
    </source>
</evidence>
<dbReference type="UniPathway" id="UPA00591">
    <property type="reaction ID" value="UER00663"/>
</dbReference>
<dbReference type="Proteomes" id="UP000541610">
    <property type="component" value="Unassembled WGS sequence"/>
</dbReference>
<dbReference type="InterPro" id="IPR032466">
    <property type="entry name" value="Metal_Hydrolase"/>
</dbReference>
<dbReference type="PANTHER" id="PTHR11359">
    <property type="entry name" value="AMP DEAMINASE"/>
    <property type="match status" value="1"/>
</dbReference>
<evidence type="ECO:0000256" key="6">
    <source>
        <dbReference type="ARBA" id="ARBA00022801"/>
    </source>
</evidence>
<accession>A0A7J6P9G9</accession>
<proteinExistence type="inferred from homology"/>
<dbReference type="EMBL" id="JABANP010000059">
    <property type="protein sequence ID" value="KAF4692517.1"/>
    <property type="molecule type" value="Genomic_DNA"/>
</dbReference>
<evidence type="ECO:0000256" key="3">
    <source>
        <dbReference type="ARBA" id="ARBA00006676"/>
    </source>
</evidence>
<evidence type="ECO:0000256" key="2">
    <source>
        <dbReference type="ARBA" id="ARBA00004955"/>
    </source>
</evidence>
<dbReference type="SUPFAM" id="SSF51556">
    <property type="entry name" value="Metallo-dependent hydrolases"/>
    <property type="match status" value="1"/>
</dbReference>
<dbReference type="InterPro" id="IPR006650">
    <property type="entry name" value="A/AMP_deam_AS"/>
</dbReference>
<dbReference type="GO" id="GO:0005829">
    <property type="term" value="C:cytosol"/>
    <property type="evidence" value="ECO:0007669"/>
    <property type="project" value="TreeGrafter"/>
</dbReference>
<dbReference type="PROSITE" id="PS00485">
    <property type="entry name" value="A_DEAMINASE"/>
    <property type="match status" value="1"/>
</dbReference>
<dbReference type="PANTHER" id="PTHR11359:SF0">
    <property type="entry name" value="AMP DEAMINASE"/>
    <property type="match status" value="1"/>
</dbReference>
<dbReference type="OrthoDB" id="1723809at2759"/>
<dbReference type="Pfam" id="PF19326">
    <property type="entry name" value="AMP_deaminase"/>
    <property type="match status" value="1"/>
</dbReference>
<dbReference type="Gene3D" id="3.20.20.140">
    <property type="entry name" value="Metal-dependent hydrolases"/>
    <property type="match status" value="1"/>
</dbReference>
<dbReference type="GO" id="GO:0046872">
    <property type="term" value="F:metal ion binding"/>
    <property type="evidence" value="ECO:0007669"/>
    <property type="project" value="UniProtKB-KW"/>
</dbReference>
<feature type="compositionally biased region" description="Polar residues" evidence="8">
    <location>
        <begin position="597"/>
        <end position="608"/>
    </location>
</feature>
<comment type="caution">
    <text evidence="9">The sequence shown here is derived from an EMBL/GenBank/DDBJ whole genome shotgun (WGS) entry which is preliminary data.</text>
</comment>
<feature type="region of interest" description="Disordered" evidence="8">
    <location>
        <begin position="597"/>
        <end position="630"/>
    </location>
</feature>
<comment type="pathway">
    <text evidence="2">Purine metabolism; IMP biosynthesis via salvage pathway; IMP from AMP: step 1/1.</text>
</comment>
<evidence type="ECO:0000256" key="8">
    <source>
        <dbReference type="SAM" id="MobiDB-lite"/>
    </source>
</evidence>
<comment type="similarity">
    <text evidence="3">Belongs to the metallo-dependent hydrolases superfamily. Adenosine and AMP deaminases family.</text>
</comment>
<dbReference type="EC" id="3.5.4.6" evidence="4"/>
<evidence type="ECO:0000313" key="9">
    <source>
        <dbReference type="EMBL" id="KAF4692517.1"/>
    </source>
</evidence>
<evidence type="ECO:0000313" key="10">
    <source>
        <dbReference type="Proteomes" id="UP000541610"/>
    </source>
</evidence>
<dbReference type="AlphaFoldDB" id="A0A7J6P9G9"/>
<reference evidence="9 10" key="1">
    <citation type="submission" date="2020-04" db="EMBL/GenBank/DDBJ databases">
        <title>Perkinsus olseni comparative genomics.</title>
        <authorList>
            <person name="Bogema D.R."/>
        </authorList>
    </citation>
    <scope>NUCLEOTIDE SEQUENCE [LARGE SCALE GENOMIC DNA]</scope>
    <source>
        <strain evidence="9">00978-12</strain>
    </source>
</reference>
<dbReference type="GO" id="GO:0046033">
    <property type="term" value="P:AMP metabolic process"/>
    <property type="evidence" value="ECO:0007669"/>
    <property type="project" value="TreeGrafter"/>
</dbReference>
<dbReference type="InterPro" id="IPR006329">
    <property type="entry name" value="AMPD"/>
</dbReference>
<dbReference type="GO" id="GO:0032264">
    <property type="term" value="P:IMP salvage"/>
    <property type="evidence" value="ECO:0007669"/>
    <property type="project" value="UniProtKB-UniPathway"/>
</dbReference>
<evidence type="ECO:0000256" key="4">
    <source>
        <dbReference type="ARBA" id="ARBA00012775"/>
    </source>
</evidence>
<name>A0A7J6P9G9_PEROL</name>
<dbReference type="Gene3D" id="4.10.800.20">
    <property type="match status" value="1"/>
</dbReference>
<evidence type="ECO:0000256" key="5">
    <source>
        <dbReference type="ARBA" id="ARBA00022723"/>
    </source>
</evidence>
<keyword evidence="6" id="KW-0378">Hydrolase</keyword>
<sequence>MSSGKEHQLDAVYVDLQDALALREKYIGVGIHDYSRGNRRSIELSPHIRYVAPNARIPGFFVLEEGVYHIYSDPENPTEEDMAFEIPTLGEYYEDMNTLFRIRTSGPTASFSFLRLRMLETKFELYGMTCAEQENTQCGAIPHRDFYNVRKVDTHIHHSAAMNAKHLLRFIKRKVANHPDDEVLPGETLGQVFDQLGVKPYDLSLDKLNVLADKSTLYRFDRFNAKYSPLGEPMLRTIFLKTDNYMGGRYLAELTKELLDDLKDNKYQNTEWRLSIYGRSRDEWLKLSRWVLNHGLIHENNRWMIQIPRLYSIYKKNGEIQNFQQFLANIFEPLFEATFDPEAHPEVYKFMDQVSGFDTVDDESKSPMPNDRNFSSRQLTPDRWDLADNPSYKYYSYYIYANIRVLNMLREHRGLRPFDFRPHCGEAGEIHHLDTAFLLAHNISHGINLRKSPVLQYLFYLAQIGIAVSPCSNNQLFLSYNKNPFPAFFARGLNVSLSSDDPLMFHQTREPLVEEYSIAKQVWRLNSVDMCEIARNSVLMSGSPSFRAPMVPHALPEEFPLNDLQLEAATGEEMESQEQVPDDGNVASVQYGNSTLHHQASRQSIRVNTSPSSSSLSPRKSTLRASIVLP</sequence>
<evidence type="ECO:0000256" key="1">
    <source>
        <dbReference type="ARBA" id="ARBA00001947"/>
    </source>
</evidence>
<comment type="cofactor">
    <cofactor evidence="1">
        <name>Zn(2+)</name>
        <dbReference type="ChEBI" id="CHEBI:29105"/>
    </cofactor>
</comment>